<organism evidence="1">
    <name type="scientific">Tunturiibacter psychrotolerans</name>
    <dbReference type="NCBI Taxonomy" id="3069686"/>
    <lineage>
        <taxon>Bacteria</taxon>
        <taxon>Pseudomonadati</taxon>
        <taxon>Acidobacteriota</taxon>
        <taxon>Terriglobia</taxon>
        <taxon>Terriglobales</taxon>
        <taxon>Acidobacteriaceae</taxon>
        <taxon>Tunturiibacter</taxon>
    </lineage>
</organism>
<gene>
    <name evidence="1" type="ORF">RBB77_13205</name>
</gene>
<dbReference type="KEGG" id="tpsc:RBB77_13205"/>
<name>A0AAU7ZK33_9BACT</name>
<accession>A0AAU7ZK33</accession>
<reference evidence="1" key="2">
    <citation type="journal article" date="2024" name="Environ. Microbiol.">
        <title>Genome analysis and description of Tunturibacter gen. nov. expands the diversity of Terriglobia in tundra soils.</title>
        <authorList>
            <person name="Messyasz A."/>
            <person name="Mannisto M.K."/>
            <person name="Kerkhof L.J."/>
            <person name="Haggblom M.M."/>
        </authorList>
    </citation>
    <scope>NUCLEOTIDE SEQUENCE</scope>
    <source>
        <strain evidence="1">X5P6</strain>
    </source>
</reference>
<dbReference type="RefSeq" id="WP_353062257.1">
    <property type="nucleotide sequence ID" value="NZ_CP132942.1"/>
</dbReference>
<proteinExistence type="predicted"/>
<reference evidence="1" key="1">
    <citation type="submission" date="2023-08" db="EMBL/GenBank/DDBJ databases">
        <authorList>
            <person name="Messyasz A."/>
            <person name="Mannisto M.K."/>
            <person name="Kerkhof L.J."/>
            <person name="Haggblom M."/>
        </authorList>
    </citation>
    <scope>NUCLEOTIDE SEQUENCE</scope>
    <source>
        <strain evidence="1">X5P6</strain>
    </source>
</reference>
<dbReference type="AlphaFoldDB" id="A0AAU7ZK33"/>
<sequence>MGKKAVIAKPALRLLEPERVEDMNKIVHSLNQRKHNKTSSDEIDIVGAMTFIGNVANDVYKVSPFGFFEGVQRKRFGKGYSGRFRLAHGALQPFSLCVDYEGAEAFSNYQPFVLDLQQKEVLCMEPLAFWEECPNHQSTDEQHFFLFDRDRGSDLEFKATGYDCCMTLKGENEKYKSLVEELKSWRQEDPHLEKFAVDKIVLLDDSEP</sequence>
<dbReference type="EMBL" id="CP132942">
    <property type="protein sequence ID" value="XCB31412.1"/>
    <property type="molecule type" value="Genomic_DNA"/>
</dbReference>
<protein>
    <submittedName>
        <fullName evidence="1">Uncharacterized protein</fullName>
    </submittedName>
</protein>
<evidence type="ECO:0000313" key="1">
    <source>
        <dbReference type="EMBL" id="XCB31412.1"/>
    </source>
</evidence>